<evidence type="ECO:0000256" key="1">
    <source>
        <dbReference type="ARBA" id="ARBA00022741"/>
    </source>
</evidence>
<feature type="domain" description="Helicase ATP-binding" evidence="4">
    <location>
        <begin position="101"/>
        <end position="251"/>
    </location>
</feature>
<dbReference type="InterPro" id="IPR011545">
    <property type="entry name" value="DEAD/DEAH_box_helicase_dom"/>
</dbReference>
<evidence type="ECO:0000313" key="7">
    <source>
        <dbReference type="Proteomes" id="UP001597212"/>
    </source>
</evidence>
<dbReference type="InterPro" id="IPR001650">
    <property type="entry name" value="Helicase_C-like"/>
</dbReference>
<dbReference type="RefSeq" id="WP_125755077.1">
    <property type="nucleotide sequence ID" value="NZ_JBHTOK010000010.1"/>
</dbReference>
<evidence type="ECO:0000259" key="5">
    <source>
        <dbReference type="PROSITE" id="PS51194"/>
    </source>
</evidence>
<dbReference type="SMART" id="SM00487">
    <property type="entry name" value="DEXDc"/>
    <property type="match status" value="1"/>
</dbReference>
<dbReference type="Gene3D" id="3.40.50.300">
    <property type="entry name" value="P-loop containing nucleotide triphosphate hydrolases"/>
    <property type="match status" value="2"/>
</dbReference>
<dbReference type="PANTHER" id="PTHR30580">
    <property type="entry name" value="PRIMOSOMAL PROTEIN N"/>
    <property type="match status" value="1"/>
</dbReference>
<dbReference type="Pfam" id="PF00271">
    <property type="entry name" value="Helicase_C"/>
    <property type="match status" value="1"/>
</dbReference>
<dbReference type="InterPro" id="IPR027417">
    <property type="entry name" value="P-loop_NTPase"/>
</dbReference>
<evidence type="ECO:0000259" key="4">
    <source>
        <dbReference type="PROSITE" id="PS51192"/>
    </source>
</evidence>
<dbReference type="PANTHER" id="PTHR30580:SF1">
    <property type="entry name" value="COMF OPERON PROTEIN 1"/>
    <property type="match status" value="1"/>
</dbReference>
<feature type="domain" description="Helicase C-terminal" evidence="5">
    <location>
        <begin position="280"/>
        <end position="418"/>
    </location>
</feature>
<dbReference type="GO" id="GO:0004386">
    <property type="term" value="F:helicase activity"/>
    <property type="evidence" value="ECO:0007669"/>
    <property type="project" value="UniProtKB-KW"/>
</dbReference>
<protein>
    <submittedName>
        <fullName evidence="6">Helicase-related protein</fullName>
    </submittedName>
</protein>
<dbReference type="PROSITE" id="PS51194">
    <property type="entry name" value="HELICASE_CTER"/>
    <property type="match status" value="1"/>
</dbReference>
<sequence>MIPSGMQLIDEEVADAGIAASSLAQAEVVFGIVDGVCQRCGQRTRHQLPDGRTYCRACIGLGRVTSTTRLFRFPSGPGEGGKLTWAGSLTPAQNAAAQAAVASVSAGRDHLLWAVTGAGKTEMLFPLIAHELAEHHRVAVATPRIDVVLELAPRLQAAFAETPVAVQYGGAPWPVAPAPLVVGTTHQLLRYYQHFDLVIVDEVDAFPYSQTPMLAAAVAKANRGPTVFLSATPPRALKQAARAGTIGVSFLVRRFHGFPLPVPHLLVAALKGVPKRAPKTVLHLLSQLTGRQCMLFVPRIDWLLPLAQALSQAGYTVQTVHAEDPERVLKVQQFRDGVVAVLLTTTILERGVTIPHCAVLVLAADDRQFSTSGLIQMAGRAGRSQASPDDPVWFVGGHITLNMLAARHEITMMNRRTP</sequence>
<keyword evidence="6" id="KW-0347">Helicase</keyword>
<dbReference type="InterPro" id="IPR014001">
    <property type="entry name" value="Helicase_ATP-bd"/>
</dbReference>
<dbReference type="PROSITE" id="PS51192">
    <property type="entry name" value="HELICASE_ATP_BIND_1"/>
    <property type="match status" value="1"/>
</dbReference>
<keyword evidence="1" id="KW-0547">Nucleotide-binding</keyword>
<accession>A0ABW4CS87</accession>
<reference evidence="7" key="1">
    <citation type="journal article" date="2019" name="Int. J. Syst. Evol. Microbiol.">
        <title>The Global Catalogue of Microorganisms (GCM) 10K type strain sequencing project: providing services to taxonomists for standard genome sequencing and annotation.</title>
        <authorList>
            <consortium name="The Broad Institute Genomics Platform"/>
            <consortium name="The Broad Institute Genome Sequencing Center for Infectious Disease"/>
            <person name="Wu L."/>
            <person name="Ma J."/>
        </authorList>
    </citation>
    <scope>NUCLEOTIDE SEQUENCE [LARGE SCALE GENOMIC DNA]</scope>
    <source>
        <strain evidence="7">CCM 8912</strain>
    </source>
</reference>
<comment type="caution">
    <text evidence="6">The sequence shown here is derived from an EMBL/GenBank/DDBJ whole genome shotgun (WGS) entry which is preliminary data.</text>
</comment>
<evidence type="ECO:0000256" key="3">
    <source>
        <dbReference type="ARBA" id="ARBA00023125"/>
    </source>
</evidence>
<dbReference type="SUPFAM" id="SSF52540">
    <property type="entry name" value="P-loop containing nucleoside triphosphate hydrolases"/>
    <property type="match status" value="1"/>
</dbReference>
<organism evidence="6 7">
    <name type="scientific">Lacticaseibacillus hegangensis</name>
    <dbReference type="NCBI Taxonomy" id="2486010"/>
    <lineage>
        <taxon>Bacteria</taxon>
        <taxon>Bacillati</taxon>
        <taxon>Bacillota</taxon>
        <taxon>Bacilli</taxon>
        <taxon>Lactobacillales</taxon>
        <taxon>Lactobacillaceae</taxon>
        <taxon>Lacticaseibacillus</taxon>
    </lineage>
</organism>
<keyword evidence="7" id="KW-1185">Reference proteome</keyword>
<proteinExistence type="predicted"/>
<gene>
    <name evidence="6" type="ORF">ACFQ5K_02370</name>
</gene>
<dbReference type="Pfam" id="PF00270">
    <property type="entry name" value="DEAD"/>
    <property type="match status" value="1"/>
</dbReference>
<keyword evidence="6" id="KW-0378">Hydrolase</keyword>
<keyword evidence="2" id="KW-0067">ATP-binding</keyword>
<dbReference type="EMBL" id="JBHTOK010000010">
    <property type="protein sequence ID" value="MFD1440239.1"/>
    <property type="molecule type" value="Genomic_DNA"/>
</dbReference>
<dbReference type="SMART" id="SM00490">
    <property type="entry name" value="HELICc"/>
    <property type="match status" value="1"/>
</dbReference>
<evidence type="ECO:0000313" key="6">
    <source>
        <dbReference type="EMBL" id="MFD1440239.1"/>
    </source>
</evidence>
<keyword evidence="3" id="KW-0238">DNA-binding</keyword>
<name>A0ABW4CS87_9LACO</name>
<dbReference type="Proteomes" id="UP001597212">
    <property type="component" value="Unassembled WGS sequence"/>
</dbReference>
<evidence type="ECO:0000256" key="2">
    <source>
        <dbReference type="ARBA" id="ARBA00022840"/>
    </source>
</evidence>